<comment type="caution">
    <text evidence="4">The sequence shown here is derived from an EMBL/GenBank/DDBJ whole genome shotgun (WGS) entry which is preliminary data.</text>
</comment>
<protein>
    <recommendedName>
        <fullName evidence="2">Curli production assembly/transport component CsgE</fullName>
    </recommendedName>
</protein>
<proteinExistence type="predicted"/>
<dbReference type="RefSeq" id="WP_125012063.1">
    <property type="nucleotide sequence ID" value="NZ_RQVR01000004.1"/>
</dbReference>
<dbReference type="InterPro" id="IPR018900">
    <property type="entry name" value="Curli_CsgE"/>
</dbReference>
<dbReference type="OrthoDB" id="1524955at2"/>
<reference evidence="4 5" key="1">
    <citation type="submission" date="2018-11" db="EMBL/GenBank/DDBJ databases">
        <title>Flavobacterium sp. nov., YIM 102600 draft genome.</title>
        <authorList>
            <person name="Li G."/>
            <person name="Jiang Y."/>
        </authorList>
    </citation>
    <scope>NUCLEOTIDE SEQUENCE [LARGE SCALE GENOMIC DNA]</scope>
    <source>
        <strain evidence="4 5">YIM 102600</strain>
    </source>
</reference>
<evidence type="ECO:0000313" key="5">
    <source>
        <dbReference type="Proteomes" id="UP000271937"/>
    </source>
</evidence>
<name>A0A3P3WD89_9FLAO</name>
<evidence type="ECO:0000256" key="3">
    <source>
        <dbReference type="ARBA" id="ARBA00022729"/>
    </source>
</evidence>
<accession>A0A3P3WD89</accession>
<dbReference type="AlphaFoldDB" id="A0A3P3WD89"/>
<dbReference type="Proteomes" id="UP000271937">
    <property type="component" value="Unassembled WGS sequence"/>
</dbReference>
<evidence type="ECO:0000256" key="2">
    <source>
        <dbReference type="ARBA" id="ARBA00014024"/>
    </source>
</evidence>
<comment type="function">
    <text evidence="1">May be involved in the biogenesis of curli organelles.</text>
</comment>
<keyword evidence="5" id="KW-1185">Reference proteome</keyword>
<dbReference type="Pfam" id="PF10627">
    <property type="entry name" value="CsgE"/>
    <property type="match status" value="1"/>
</dbReference>
<evidence type="ECO:0000256" key="1">
    <source>
        <dbReference type="ARBA" id="ARBA00003989"/>
    </source>
</evidence>
<dbReference type="EMBL" id="RQVR01000004">
    <property type="protein sequence ID" value="RRJ93020.1"/>
    <property type="molecule type" value="Genomic_DNA"/>
</dbReference>
<gene>
    <name evidence="4" type="ORF">EG849_05375</name>
</gene>
<organism evidence="4 5">
    <name type="scientific">Flavobacterium macacae</name>
    <dbReference type="NCBI Taxonomy" id="2488993"/>
    <lineage>
        <taxon>Bacteria</taxon>
        <taxon>Pseudomonadati</taxon>
        <taxon>Bacteroidota</taxon>
        <taxon>Flavobacteriia</taxon>
        <taxon>Flavobacteriales</taxon>
        <taxon>Flavobacteriaceae</taxon>
        <taxon>Flavobacterium</taxon>
    </lineage>
</organism>
<keyword evidence="3" id="KW-0732">Signal</keyword>
<evidence type="ECO:0000313" key="4">
    <source>
        <dbReference type="EMBL" id="RRJ93020.1"/>
    </source>
</evidence>
<sequence>MAGVVSNDTKTKAGKDFYDLYYYEYREKDINANKIVTVSEELSFARNTKIIITIDNVTIYEFLAKPDEEYLTLVAKDAVNATFLYLKNLEKQSKYITQY</sequence>